<accession>A0A703DFM3</accession>
<dbReference type="EMBL" id="DAAMMR010000053">
    <property type="protein sequence ID" value="HAC7385884.1"/>
    <property type="molecule type" value="Genomic_DNA"/>
</dbReference>
<protein>
    <submittedName>
        <fullName evidence="2">Fimbrial protein PefA</fullName>
    </submittedName>
</protein>
<comment type="caution">
    <text evidence="2">The sequence shown here is derived from an EMBL/GenBank/DDBJ whole genome shotgun (WGS) entry which is preliminary data.</text>
</comment>
<proteinExistence type="predicted"/>
<evidence type="ECO:0000256" key="1">
    <source>
        <dbReference type="SAM" id="SignalP"/>
    </source>
</evidence>
<keyword evidence="1" id="KW-0732">Signal</keyword>
<feature type="chain" id="PRO_5027797593" evidence="1">
    <location>
        <begin position="22"/>
        <end position="50"/>
    </location>
</feature>
<sequence length="50" mass="4931">MKKSIIASIIALGVLGGTAHAANEVTFLGSVSATTCDLTTSVNGAAQPNQ</sequence>
<feature type="signal peptide" evidence="1">
    <location>
        <begin position="1"/>
        <end position="21"/>
    </location>
</feature>
<dbReference type="AlphaFoldDB" id="A0A703DFM3"/>
<evidence type="ECO:0000313" key="2">
    <source>
        <dbReference type="EMBL" id="HAC7385884.1"/>
    </source>
</evidence>
<feature type="non-terminal residue" evidence="2">
    <location>
        <position position="50"/>
    </location>
</feature>
<name>A0A703DFM3_SALER</name>
<reference evidence="2" key="1">
    <citation type="journal article" date="2018" name="Genome Biol.">
        <title>SKESA: strategic k-mer extension for scrupulous assemblies.</title>
        <authorList>
            <person name="Souvorov A."/>
            <person name="Agarwala R."/>
            <person name="Lipman D.J."/>
        </authorList>
    </citation>
    <scope>NUCLEOTIDE SEQUENCE</scope>
    <source>
        <strain evidence="2">SL1_2</strain>
    </source>
</reference>
<reference evidence="2" key="2">
    <citation type="submission" date="2018-08" db="EMBL/GenBank/DDBJ databases">
        <authorList>
            <consortium name="NCBI Pathogen Detection Project"/>
        </authorList>
    </citation>
    <scope>NUCLEOTIDE SEQUENCE</scope>
    <source>
        <strain evidence="2">SL1_2</strain>
    </source>
</reference>
<gene>
    <name evidence="2" type="ORF">G0E51_24185</name>
</gene>
<organism evidence="2">
    <name type="scientific">Salmonella enterica</name>
    <name type="common">Salmonella choleraesuis</name>
    <dbReference type="NCBI Taxonomy" id="28901"/>
    <lineage>
        <taxon>Bacteria</taxon>
        <taxon>Pseudomonadati</taxon>
        <taxon>Pseudomonadota</taxon>
        <taxon>Gammaproteobacteria</taxon>
        <taxon>Enterobacterales</taxon>
        <taxon>Enterobacteriaceae</taxon>
        <taxon>Salmonella</taxon>
    </lineage>
</organism>